<evidence type="ECO:0000313" key="3">
    <source>
        <dbReference type="Proteomes" id="UP000276984"/>
    </source>
</evidence>
<protein>
    <submittedName>
        <fullName evidence="2">Uncharacterized protein</fullName>
    </submittedName>
</protein>
<keyword evidence="1" id="KW-1133">Transmembrane helix</keyword>
<proteinExistence type="predicted"/>
<dbReference type="Proteomes" id="UP000276984">
    <property type="component" value="Chromosome"/>
</dbReference>
<keyword evidence="1" id="KW-0472">Membrane</keyword>
<name>A0A494RG41_9CAUL</name>
<gene>
    <name evidence="2" type="ORF">D8I30_08885</name>
</gene>
<dbReference type="EMBL" id="CP032707">
    <property type="protein sequence ID" value="AYG95281.1"/>
    <property type="molecule type" value="Genomic_DNA"/>
</dbReference>
<evidence type="ECO:0000313" key="2">
    <source>
        <dbReference type="EMBL" id="AYG95281.1"/>
    </source>
</evidence>
<reference evidence="2 3" key="1">
    <citation type="submission" date="2018-10" db="EMBL/GenBank/DDBJ databases">
        <title>Complete genome sequence of Brevundimonas naejangsanensis BRV3.</title>
        <authorList>
            <person name="Berrios L."/>
            <person name="Ely B."/>
        </authorList>
    </citation>
    <scope>NUCLEOTIDE SEQUENCE [LARGE SCALE GENOMIC DNA]</scope>
    <source>
        <strain evidence="2 3">BRV3</strain>
    </source>
</reference>
<feature type="transmembrane region" description="Helical" evidence="1">
    <location>
        <begin position="65"/>
        <end position="88"/>
    </location>
</feature>
<accession>A0A494RG41</accession>
<dbReference type="AlphaFoldDB" id="A0A494RG41"/>
<evidence type="ECO:0000256" key="1">
    <source>
        <dbReference type="SAM" id="Phobius"/>
    </source>
</evidence>
<dbReference type="RefSeq" id="WP_121482428.1">
    <property type="nucleotide sequence ID" value="NZ_CP032707.1"/>
</dbReference>
<sequence>MATELLATHRPSFVAVLLSSYALAIAASILISITWIEGFLWAGGVVLVAWLALVCWAFSKFGARAAWAFLGVLVVNPVAVFFFGVTYACAAKAACL</sequence>
<organism evidence="2 3">
    <name type="scientific">Brevundimonas naejangsanensis</name>
    <dbReference type="NCBI Taxonomy" id="588932"/>
    <lineage>
        <taxon>Bacteria</taxon>
        <taxon>Pseudomonadati</taxon>
        <taxon>Pseudomonadota</taxon>
        <taxon>Alphaproteobacteria</taxon>
        <taxon>Caulobacterales</taxon>
        <taxon>Caulobacteraceae</taxon>
        <taxon>Brevundimonas</taxon>
    </lineage>
</organism>
<keyword evidence="1" id="KW-0812">Transmembrane</keyword>
<keyword evidence="3" id="KW-1185">Reference proteome</keyword>
<feature type="transmembrane region" description="Helical" evidence="1">
    <location>
        <begin position="12"/>
        <end position="33"/>
    </location>
</feature>
<feature type="transmembrane region" description="Helical" evidence="1">
    <location>
        <begin position="39"/>
        <end position="58"/>
    </location>
</feature>